<dbReference type="EMBL" id="LR796641">
    <property type="protein sequence ID" value="CAB4156347.1"/>
    <property type="molecule type" value="Genomic_DNA"/>
</dbReference>
<protein>
    <submittedName>
        <fullName evidence="1">Uncharacterized protein</fullName>
    </submittedName>
</protein>
<proteinExistence type="predicted"/>
<organism evidence="1">
    <name type="scientific">uncultured Caudovirales phage</name>
    <dbReference type="NCBI Taxonomy" id="2100421"/>
    <lineage>
        <taxon>Viruses</taxon>
        <taxon>Duplodnaviria</taxon>
        <taxon>Heunggongvirae</taxon>
        <taxon>Uroviricota</taxon>
        <taxon>Caudoviricetes</taxon>
        <taxon>Peduoviridae</taxon>
        <taxon>Maltschvirus</taxon>
        <taxon>Maltschvirus maltsch</taxon>
    </lineage>
</organism>
<accession>A0A6J5NC22</accession>
<evidence type="ECO:0000313" key="1">
    <source>
        <dbReference type="EMBL" id="CAB4156347.1"/>
    </source>
</evidence>
<sequence>MELKDIGRELFECLTARIYNPQVEVLNEMSERERAAIEAYLDLEGDEPDGENGNAQD</sequence>
<gene>
    <name evidence="1" type="ORF">UFOVP668_50</name>
</gene>
<reference evidence="1" key="1">
    <citation type="submission" date="2020-04" db="EMBL/GenBank/DDBJ databases">
        <authorList>
            <person name="Chiriac C."/>
            <person name="Salcher M."/>
            <person name="Ghai R."/>
            <person name="Kavagutti S V."/>
        </authorList>
    </citation>
    <scope>NUCLEOTIDE SEQUENCE</scope>
</reference>
<name>A0A6J5NC22_9CAUD</name>